<comment type="caution">
    <text evidence="11">The sequence shown here is derived from an EMBL/GenBank/DDBJ whole genome shotgun (WGS) entry which is preliminary data.</text>
</comment>
<dbReference type="InterPro" id="IPR055348">
    <property type="entry name" value="DctQ"/>
</dbReference>
<keyword evidence="5 9" id="KW-0812">Transmembrane</keyword>
<feature type="transmembrane region" description="Helical" evidence="9">
    <location>
        <begin position="137"/>
        <end position="159"/>
    </location>
</feature>
<reference evidence="11 12" key="1">
    <citation type="submission" date="2017-10" db="EMBL/GenBank/DDBJ databases">
        <title>Genomics of the genus Arcobacter.</title>
        <authorList>
            <person name="Perez-Cataluna A."/>
            <person name="Figueras M.J."/>
        </authorList>
    </citation>
    <scope>NUCLEOTIDE SEQUENCE [LARGE SCALE GENOMIC DNA]</scope>
    <source>
        <strain evidence="11 12">CECT 8993</strain>
    </source>
</reference>
<dbReference type="RefSeq" id="WP_128978601.1">
    <property type="nucleotide sequence ID" value="NZ_PDKJ01000002.1"/>
</dbReference>
<accession>A0A4Q0YIB7</accession>
<comment type="subcellular location">
    <subcellularLocation>
        <location evidence="1">Cell inner membrane</location>
        <topology evidence="1">Multi-pass membrane protein</topology>
    </subcellularLocation>
</comment>
<evidence type="ECO:0000256" key="1">
    <source>
        <dbReference type="ARBA" id="ARBA00004429"/>
    </source>
</evidence>
<name>A0A4Q0YIB7_9BACT</name>
<keyword evidence="3" id="KW-1003">Cell membrane</keyword>
<feature type="domain" description="Tripartite ATP-independent periplasmic transporters DctQ component" evidence="10">
    <location>
        <begin position="29"/>
        <end position="162"/>
    </location>
</feature>
<evidence type="ECO:0000256" key="9">
    <source>
        <dbReference type="SAM" id="Phobius"/>
    </source>
</evidence>
<sequence length="169" mass="19251">MKNLLLISKRLDASIERIGQISSWLIFVLVVLVAGDVLFRYFFHVSSIAEQEFQWHILAAIAMFGSAYTFQQGEHVRVDLFYHSYSEKLKIWMDLLIPLLIIIPYSVFIIYLSSDYVAQSFATGEVSPDPGGLPYRYLVKSLIPLGFTLILIQAVAILFRSITKIKEGN</sequence>
<keyword evidence="7 9" id="KW-0472">Membrane</keyword>
<evidence type="ECO:0000256" key="4">
    <source>
        <dbReference type="ARBA" id="ARBA00022519"/>
    </source>
</evidence>
<keyword evidence="4" id="KW-0997">Cell inner membrane</keyword>
<dbReference type="Proteomes" id="UP000290172">
    <property type="component" value="Unassembled WGS sequence"/>
</dbReference>
<dbReference type="PANTHER" id="PTHR35011:SF4">
    <property type="entry name" value="SLL1102 PROTEIN"/>
    <property type="match status" value="1"/>
</dbReference>
<evidence type="ECO:0000256" key="6">
    <source>
        <dbReference type="ARBA" id="ARBA00022989"/>
    </source>
</evidence>
<organism evidence="11 12">
    <name type="scientific">Halarcobacter ebronensis</name>
    <dbReference type="NCBI Taxonomy" id="1462615"/>
    <lineage>
        <taxon>Bacteria</taxon>
        <taxon>Pseudomonadati</taxon>
        <taxon>Campylobacterota</taxon>
        <taxon>Epsilonproteobacteria</taxon>
        <taxon>Campylobacterales</taxon>
        <taxon>Arcobacteraceae</taxon>
        <taxon>Halarcobacter</taxon>
    </lineage>
</organism>
<evidence type="ECO:0000256" key="3">
    <source>
        <dbReference type="ARBA" id="ARBA00022475"/>
    </source>
</evidence>
<keyword evidence="2" id="KW-0813">Transport</keyword>
<dbReference type="GO" id="GO:0005886">
    <property type="term" value="C:plasma membrane"/>
    <property type="evidence" value="ECO:0007669"/>
    <property type="project" value="UniProtKB-SubCell"/>
</dbReference>
<feature type="transmembrane region" description="Helical" evidence="9">
    <location>
        <begin position="91"/>
        <end position="112"/>
    </location>
</feature>
<comment type="similarity">
    <text evidence="8">Belongs to the TRAP transporter small permease family.</text>
</comment>
<gene>
    <name evidence="11" type="ORF">CRV08_02130</name>
</gene>
<feature type="transmembrane region" description="Helical" evidence="9">
    <location>
        <begin position="21"/>
        <end position="41"/>
    </location>
</feature>
<proteinExistence type="inferred from homology"/>
<evidence type="ECO:0000259" key="10">
    <source>
        <dbReference type="Pfam" id="PF04290"/>
    </source>
</evidence>
<evidence type="ECO:0000313" key="11">
    <source>
        <dbReference type="EMBL" id="RXJ69524.1"/>
    </source>
</evidence>
<dbReference type="Pfam" id="PF04290">
    <property type="entry name" value="DctQ"/>
    <property type="match status" value="1"/>
</dbReference>
<evidence type="ECO:0000256" key="8">
    <source>
        <dbReference type="ARBA" id="ARBA00038436"/>
    </source>
</evidence>
<feature type="transmembrane region" description="Helical" evidence="9">
    <location>
        <begin position="53"/>
        <end position="70"/>
    </location>
</feature>
<evidence type="ECO:0000256" key="5">
    <source>
        <dbReference type="ARBA" id="ARBA00022692"/>
    </source>
</evidence>
<evidence type="ECO:0000313" key="12">
    <source>
        <dbReference type="Proteomes" id="UP000290172"/>
    </source>
</evidence>
<dbReference type="AlphaFoldDB" id="A0A4Q0YIB7"/>
<evidence type="ECO:0000256" key="7">
    <source>
        <dbReference type="ARBA" id="ARBA00023136"/>
    </source>
</evidence>
<keyword evidence="6 9" id="KW-1133">Transmembrane helix</keyword>
<protein>
    <submittedName>
        <fullName evidence="11">C4-dicarboxylate ABC transporter permease</fullName>
    </submittedName>
</protein>
<dbReference type="PANTHER" id="PTHR35011">
    <property type="entry name" value="2,3-DIKETO-L-GULONATE TRAP TRANSPORTER SMALL PERMEASE PROTEIN YIAM"/>
    <property type="match status" value="1"/>
</dbReference>
<evidence type="ECO:0000256" key="2">
    <source>
        <dbReference type="ARBA" id="ARBA00022448"/>
    </source>
</evidence>
<dbReference type="InterPro" id="IPR007387">
    <property type="entry name" value="TRAP_DctQ"/>
</dbReference>
<dbReference type="EMBL" id="PDKJ01000002">
    <property type="protein sequence ID" value="RXJ69524.1"/>
    <property type="molecule type" value="Genomic_DNA"/>
</dbReference>